<accession>A0ABS3CPI1</accession>
<dbReference type="PANTHER" id="PTHR35791">
    <property type="entry name" value="UPF0754 MEMBRANE PROTEIN YHEB"/>
    <property type="match status" value="1"/>
</dbReference>
<evidence type="ECO:0000256" key="1">
    <source>
        <dbReference type="ARBA" id="ARBA00004308"/>
    </source>
</evidence>
<comment type="subcellular location">
    <subcellularLocation>
        <location evidence="1">Endomembrane system</location>
    </subcellularLocation>
</comment>
<comment type="caution">
    <text evidence="7">The sequence shown here is derived from an EMBL/GenBank/DDBJ whole genome shotgun (WGS) entry which is preliminary data.</text>
</comment>
<comment type="similarity">
    <text evidence="2">Belongs to the UPF0754 family.</text>
</comment>
<evidence type="ECO:0000313" key="8">
    <source>
        <dbReference type="Proteomes" id="UP000663992"/>
    </source>
</evidence>
<evidence type="ECO:0000256" key="6">
    <source>
        <dbReference type="SAM" id="Phobius"/>
    </source>
</evidence>
<evidence type="ECO:0000313" key="7">
    <source>
        <dbReference type="EMBL" id="MBN7819012.1"/>
    </source>
</evidence>
<evidence type="ECO:0000256" key="5">
    <source>
        <dbReference type="ARBA" id="ARBA00023136"/>
    </source>
</evidence>
<organism evidence="7 8">
    <name type="scientific">Bowmanella yangjiangensis</name>
    <dbReference type="NCBI Taxonomy" id="2811230"/>
    <lineage>
        <taxon>Bacteria</taxon>
        <taxon>Pseudomonadati</taxon>
        <taxon>Pseudomonadota</taxon>
        <taxon>Gammaproteobacteria</taxon>
        <taxon>Alteromonadales</taxon>
        <taxon>Alteromonadaceae</taxon>
        <taxon>Bowmanella</taxon>
    </lineage>
</organism>
<feature type="transmembrane region" description="Helical" evidence="6">
    <location>
        <begin position="187"/>
        <end position="205"/>
    </location>
</feature>
<dbReference type="Proteomes" id="UP000663992">
    <property type="component" value="Unassembled WGS sequence"/>
</dbReference>
<reference evidence="7 8" key="1">
    <citation type="submission" date="2021-03" db="EMBL/GenBank/DDBJ databases">
        <title>novel species isolated from a fishpond in China.</title>
        <authorList>
            <person name="Lu H."/>
            <person name="Cai Z."/>
        </authorList>
    </citation>
    <scope>NUCLEOTIDE SEQUENCE [LARGE SCALE GENOMIC DNA]</scope>
    <source>
        <strain evidence="7 8">Y57</strain>
    </source>
</reference>
<keyword evidence="8" id="KW-1185">Reference proteome</keyword>
<dbReference type="Pfam" id="PF04286">
    <property type="entry name" value="DUF445"/>
    <property type="match status" value="1"/>
</dbReference>
<name>A0ABS3CPI1_9ALTE</name>
<evidence type="ECO:0000256" key="2">
    <source>
        <dbReference type="ARBA" id="ARBA00008053"/>
    </source>
</evidence>
<dbReference type="PANTHER" id="PTHR35791:SF1">
    <property type="entry name" value="UPF0754 MEMBRANE PROTEIN YHEB"/>
    <property type="match status" value="1"/>
</dbReference>
<protein>
    <submittedName>
        <fullName evidence="7">DUF445 family protein</fullName>
    </submittedName>
</protein>
<keyword evidence="5 6" id="KW-0472">Membrane</keyword>
<evidence type="ECO:0000256" key="3">
    <source>
        <dbReference type="ARBA" id="ARBA00022692"/>
    </source>
</evidence>
<sequence length="402" mass="46187">MEWTVDTLLLLLIPLTSALVGWFTNYLAVKMMFYPVEFVGIRPIFGWQGLIPAKRRKMAEIEVELVLGKLLSVEEIVNRLDAQQMTQAIERRLKQVLRRIVNDVMQESAPTLWAALPVQGKNLVYARVELDIPNVVSKMVRDFQQNVTEIFDIREMVVEQLAKDPELINEIFLKAGAKEFPFIERSGLYFGFLFGLPTMFIWSYYQLWWILPLGGLLVGYATNWIAIKIIFEPKRPRKVGFFTLQGMFLKRQKEVSRVYAEIIEKKLLNSQNITHAVLKGSGSGQLLELIELHVNDAIERYVAVAQPYFALAVGSEDYFRMKELAVKRIFEDSDKFLHYAHEYANSALNIGDDLRVKMEVLSPEEFEGVLRPAYKQDEWKLIVVGAILGMLAGAGQLYLMLL</sequence>
<feature type="transmembrane region" description="Helical" evidence="6">
    <location>
        <begin position="211"/>
        <end position="231"/>
    </location>
</feature>
<dbReference type="InterPro" id="IPR007383">
    <property type="entry name" value="DUF445"/>
</dbReference>
<evidence type="ECO:0000256" key="4">
    <source>
        <dbReference type="ARBA" id="ARBA00022989"/>
    </source>
</evidence>
<keyword evidence="3 6" id="KW-0812">Transmembrane</keyword>
<feature type="transmembrane region" description="Helical" evidence="6">
    <location>
        <begin position="381"/>
        <end position="401"/>
    </location>
</feature>
<dbReference type="RefSeq" id="WP_206592827.1">
    <property type="nucleotide sequence ID" value="NZ_JAFKCS010000002.1"/>
</dbReference>
<feature type="transmembrane region" description="Helical" evidence="6">
    <location>
        <begin position="7"/>
        <end position="26"/>
    </location>
</feature>
<proteinExistence type="inferred from homology"/>
<keyword evidence="4 6" id="KW-1133">Transmembrane helix</keyword>
<dbReference type="EMBL" id="JAFKCS010000002">
    <property type="protein sequence ID" value="MBN7819012.1"/>
    <property type="molecule type" value="Genomic_DNA"/>
</dbReference>
<gene>
    <name evidence="7" type="ORF">J0A65_03995</name>
</gene>